<name>A0A383UMJ4_BLUHO</name>
<dbReference type="InterPro" id="IPR040976">
    <property type="entry name" value="Pkinase_fungal"/>
</dbReference>
<evidence type="ECO:0000259" key="2">
    <source>
        <dbReference type="Pfam" id="PF17667"/>
    </source>
</evidence>
<dbReference type="PANTHER" id="PTHR38248">
    <property type="entry name" value="FUNK1 6"/>
    <property type="match status" value="1"/>
</dbReference>
<proteinExistence type="predicted"/>
<dbReference type="VEuPathDB" id="FungiDB:BLGHR1_11531"/>
<protein>
    <recommendedName>
        <fullName evidence="2">Fungal-type protein kinase domain-containing protein</fullName>
    </recommendedName>
</protein>
<accession>A0A383UMJ4</accession>
<sequence length="922" mass="104639">MSLNKEIAEHFAENPLDRILGTFRVLYSFYFTTPCERVFDNPKNVNNCRYLLEHLIISFNFYVQHRIGSPYYRRELLSRLDMIDSWMGSTPFDVAPFEPIANLILNHPTDLEVWNSFMQLVDELESIMLVAEDKPEEQASKSIYRRFVASHDGALMCKENQKQDMGGELEGLVFVNVIGSWDKYFESKRINVERDGLTNKFIELSAEPRYKFPAIPTEDAVWKWMQVIEHDLLKAYRSSTDSLAKDSTSTTEERFGLASTGAQFHTLSTGQTIENQSKRQVDYFIKSRNLPIEDQHHWRDILVVGEITVSSLKVSRQKFLQLSIYMREVFMAQPLRRFVHGFILFERELQIWVCDRSGLYSCSHIDIGKSPEKLVHVLVTYMLMNDNELGLDANSQCEGEGEGENMKAHLQVPGSKELRKFTLDPNPISQQKQFIRKGTSCYRDRTLRCVVKFSWRICDGVSKIGLLEMADNITGKAQVLGSLDLIKTSQLREGLLFTKTMVNDTRPAEKVMNTPDDLSGEITKIPKESVSDQLSRKRKRETIQAEIEMAGSSKKARSMQKTTTTAQQDTEMNSLVSSVRFNGAEAPTVPTIGRKIIAEGSARSENFDIDEKKKTVDNVEVDDRTNRTLLSTNAGLIATNNSTEPITLPGTASSTPKSSADVKSNISQAVKETVPKSVKTENTEVVIPPNCQLTAVGISPYGRPIDKSISALELIIGMRDAIKLHRSLVVDAKILHCNISVNNILLTGIEKNDKLSGILIGLDLATSIKIGKFQEKDRVMRGTKQFIALDILENSYDMTSPVVTHTYRHDLESFLYVLVWICVKCGWKKGTNPHGDFLLKWYTGTVREIHRNKFDYIKRDSLDVILSEFSPMFGNVKGLFEKFRDLLFFSKIKIQTGRPDDPNKLYDPIIAAFDRAIDSLKV</sequence>
<feature type="region of interest" description="Disordered" evidence="1">
    <location>
        <begin position="550"/>
        <end position="570"/>
    </location>
</feature>
<dbReference type="Gene3D" id="1.10.510.10">
    <property type="entry name" value="Transferase(Phosphotransferase) domain 1"/>
    <property type="match status" value="1"/>
</dbReference>
<feature type="compositionally biased region" description="Polar residues" evidence="1">
    <location>
        <begin position="559"/>
        <end position="570"/>
    </location>
</feature>
<feature type="domain" description="Fungal-type protein kinase" evidence="2">
    <location>
        <begin position="281"/>
        <end position="822"/>
    </location>
</feature>
<dbReference type="EMBL" id="UNSH01000026">
    <property type="protein sequence ID" value="SZF00785.1"/>
    <property type="molecule type" value="Genomic_DNA"/>
</dbReference>
<dbReference type="PANTHER" id="PTHR38248:SF2">
    <property type="entry name" value="FUNK1 11"/>
    <property type="match status" value="1"/>
</dbReference>
<gene>
    <name evidence="3" type="ORF">BLGHR1_11531</name>
</gene>
<dbReference type="InterPro" id="IPR011009">
    <property type="entry name" value="Kinase-like_dom_sf"/>
</dbReference>
<dbReference type="Pfam" id="PF17667">
    <property type="entry name" value="Pkinase_fungal"/>
    <property type="match status" value="1"/>
</dbReference>
<dbReference type="AlphaFoldDB" id="A0A383UMJ4"/>
<evidence type="ECO:0000256" key="1">
    <source>
        <dbReference type="SAM" id="MobiDB-lite"/>
    </source>
</evidence>
<organism evidence="3 4">
    <name type="scientific">Blumeria hordei</name>
    <name type="common">Barley powdery mildew</name>
    <name type="synonym">Blumeria graminis f. sp. hordei</name>
    <dbReference type="NCBI Taxonomy" id="2867405"/>
    <lineage>
        <taxon>Eukaryota</taxon>
        <taxon>Fungi</taxon>
        <taxon>Dikarya</taxon>
        <taxon>Ascomycota</taxon>
        <taxon>Pezizomycotina</taxon>
        <taxon>Leotiomycetes</taxon>
        <taxon>Erysiphales</taxon>
        <taxon>Erysiphaceae</taxon>
        <taxon>Blumeria</taxon>
    </lineage>
</organism>
<evidence type="ECO:0000313" key="3">
    <source>
        <dbReference type="EMBL" id="SZF00785.1"/>
    </source>
</evidence>
<dbReference type="SUPFAM" id="SSF56112">
    <property type="entry name" value="Protein kinase-like (PK-like)"/>
    <property type="match status" value="1"/>
</dbReference>
<dbReference type="Proteomes" id="UP000275772">
    <property type="component" value="Unassembled WGS sequence"/>
</dbReference>
<feature type="region of interest" description="Disordered" evidence="1">
    <location>
        <begin position="641"/>
        <end position="661"/>
    </location>
</feature>
<reference evidence="3 4" key="1">
    <citation type="submission" date="2017-11" db="EMBL/GenBank/DDBJ databases">
        <authorList>
            <person name="Kracher B."/>
        </authorList>
    </citation>
    <scope>NUCLEOTIDE SEQUENCE [LARGE SCALE GENOMIC DNA]</scope>
    <source>
        <strain evidence="3 4">RACE1</strain>
    </source>
</reference>
<evidence type="ECO:0000313" key="4">
    <source>
        <dbReference type="Proteomes" id="UP000275772"/>
    </source>
</evidence>